<feature type="compositionally biased region" description="Basic and acidic residues" evidence="1">
    <location>
        <begin position="119"/>
        <end position="149"/>
    </location>
</feature>
<dbReference type="CDD" id="cd06257">
    <property type="entry name" value="DnaJ"/>
    <property type="match status" value="1"/>
</dbReference>
<feature type="compositionally biased region" description="Basic and acidic residues" evidence="1">
    <location>
        <begin position="271"/>
        <end position="287"/>
    </location>
</feature>
<protein>
    <recommendedName>
        <fullName evidence="2">J domain-containing protein</fullName>
    </recommendedName>
</protein>
<name>A0A1E3BR41_ASPCR</name>
<comment type="caution">
    <text evidence="3">The sequence shown here is derived from an EMBL/GenBank/DDBJ whole genome shotgun (WGS) entry which is preliminary data.</text>
</comment>
<dbReference type="Gene3D" id="1.10.287.110">
    <property type="entry name" value="DnaJ domain"/>
    <property type="match status" value="1"/>
</dbReference>
<dbReference type="SMART" id="SM00271">
    <property type="entry name" value="DnaJ"/>
    <property type="match status" value="1"/>
</dbReference>
<dbReference type="Proteomes" id="UP000094569">
    <property type="component" value="Unassembled WGS sequence"/>
</dbReference>
<feature type="compositionally biased region" description="Acidic residues" evidence="1">
    <location>
        <begin position="259"/>
        <end position="270"/>
    </location>
</feature>
<sequence length="607" mass="68797">MDIDPYAVLAVPKDATLPEIKSAHRKLVLKCHPDKIKDESLRIEAQDQFQRVQQAYELLSDPARRTKYDQKVRLAELRREMKDQQHPYASPRAGGNVREYRDGRIYEERMPADAYFDDGFYHSPDEQPPRGTSRKHDDYGRRPRAEERRKPRPTTTTSSPFNPFRAAKEAAARDSTKTSHSTRDKSRTKERRREAYGKYENVYVDSDASGYDSEPSRIYVRPSESRRASPDKRSASSPHKPRSSSTHPATESRRFQAEVVEEEDEEDSDQYETKHDKLHTTARDYIMRSKGNAPIEIDSRQRSSRSPQRPREYTEPPASDSARSSATPRAKHRSRESVRPSSSRNSSYEHLEPSTAHPPPPRTHYESFKVPSMPTAATSPAAKAASSATRPTLQPSRSATTAAAYSRSASKRDSANFLVNMVYADGTSRSSRVRSTDRYDSGYSSPGTPDMHGTSPPKTSTRYKIVTEPEPLREVPPTPPMASTSSRYQRGYSPPRPHPHSHHSHTHPIATPERPSFSMRADAKPVRSHTTYAPESRGPRPMSSAPRPLFGQVGSKEKPDVKYAREYGPDDVVYTARDPYTHHHGPPRAYSYDDYRQTASRRQSAYA</sequence>
<dbReference type="GO" id="GO:0005634">
    <property type="term" value="C:nucleus"/>
    <property type="evidence" value="ECO:0007669"/>
    <property type="project" value="TreeGrafter"/>
</dbReference>
<dbReference type="PRINTS" id="PR00625">
    <property type="entry name" value="JDOMAIN"/>
</dbReference>
<reference evidence="3 4" key="1">
    <citation type="journal article" date="2016" name="BMC Genomics">
        <title>Comparative genomic and transcriptomic analyses of the Fuzhuan brick tea-fermentation fungus Aspergillus cristatus.</title>
        <authorList>
            <person name="Ge Y."/>
            <person name="Wang Y."/>
            <person name="Liu Y."/>
            <person name="Tan Y."/>
            <person name="Ren X."/>
            <person name="Zhang X."/>
            <person name="Hyde K.D."/>
            <person name="Liu Y."/>
            <person name="Liu Z."/>
        </authorList>
    </citation>
    <scope>NUCLEOTIDE SEQUENCE [LARGE SCALE GENOMIC DNA]</scope>
    <source>
        <strain evidence="3 4">GZAAS20.1005</strain>
    </source>
</reference>
<feature type="compositionally biased region" description="Basic and acidic residues" evidence="1">
    <location>
        <begin position="555"/>
        <end position="568"/>
    </location>
</feature>
<dbReference type="InterPro" id="IPR052594">
    <property type="entry name" value="J_domain-containing_protein"/>
</dbReference>
<keyword evidence="4" id="KW-1185">Reference proteome</keyword>
<dbReference type="PROSITE" id="PS50076">
    <property type="entry name" value="DNAJ_2"/>
    <property type="match status" value="1"/>
</dbReference>
<dbReference type="InterPro" id="IPR001623">
    <property type="entry name" value="DnaJ_domain"/>
</dbReference>
<dbReference type="FunFam" id="1.10.287.110:FF:000073">
    <property type="entry name" value="DnaJ domain protein"/>
    <property type="match status" value="1"/>
</dbReference>
<dbReference type="GO" id="GO:0031072">
    <property type="term" value="F:heat shock protein binding"/>
    <property type="evidence" value="ECO:0007669"/>
    <property type="project" value="TreeGrafter"/>
</dbReference>
<evidence type="ECO:0000256" key="1">
    <source>
        <dbReference type="SAM" id="MobiDB-lite"/>
    </source>
</evidence>
<accession>A0A1E3BR41</accession>
<feature type="domain" description="J" evidence="2">
    <location>
        <begin position="4"/>
        <end position="72"/>
    </location>
</feature>
<evidence type="ECO:0000313" key="3">
    <source>
        <dbReference type="EMBL" id="ODM23408.1"/>
    </source>
</evidence>
<organism evidence="3 4">
    <name type="scientific">Aspergillus cristatus</name>
    <name type="common">Chinese Fuzhuan brick tea-fermentation fungus</name>
    <name type="synonym">Eurotium cristatum</name>
    <dbReference type="NCBI Taxonomy" id="573508"/>
    <lineage>
        <taxon>Eukaryota</taxon>
        <taxon>Fungi</taxon>
        <taxon>Dikarya</taxon>
        <taxon>Ascomycota</taxon>
        <taxon>Pezizomycotina</taxon>
        <taxon>Eurotiomycetes</taxon>
        <taxon>Eurotiomycetidae</taxon>
        <taxon>Eurotiales</taxon>
        <taxon>Aspergillaceae</taxon>
        <taxon>Aspergillus</taxon>
        <taxon>Aspergillus subgen. Aspergillus</taxon>
    </lineage>
</organism>
<dbReference type="InterPro" id="IPR036869">
    <property type="entry name" value="J_dom_sf"/>
</dbReference>
<feature type="compositionally biased region" description="Basic and acidic residues" evidence="1">
    <location>
        <begin position="223"/>
        <end position="234"/>
    </location>
</feature>
<dbReference type="OrthoDB" id="10250354at2759"/>
<evidence type="ECO:0000313" key="4">
    <source>
        <dbReference type="Proteomes" id="UP000094569"/>
    </source>
</evidence>
<feature type="compositionally biased region" description="Low complexity" evidence="1">
    <location>
        <begin position="153"/>
        <end position="165"/>
    </location>
</feature>
<evidence type="ECO:0000259" key="2">
    <source>
        <dbReference type="PROSITE" id="PS50076"/>
    </source>
</evidence>
<dbReference type="EMBL" id="JXNT01000001">
    <property type="protein sequence ID" value="ODM23408.1"/>
    <property type="molecule type" value="Genomic_DNA"/>
</dbReference>
<feature type="compositionally biased region" description="Basic and acidic residues" evidence="1">
    <location>
        <begin position="166"/>
        <end position="197"/>
    </location>
</feature>
<dbReference type="PANTHER" id="PTHR44144">
    <property type="entry name" value="DNAJ HOMOLOG SUBFAMILY C MEMBER 9"/>
    <property type="match status" value="1"/>
</dbReference>
<dbReference type="InterPro" id="IPR018253">
    <property type="entry name" value="DnaJ_domain_CS"/>
</dbReference>
<feature type="compositionally biased region" description="Polar residues" evidence="1">
    <location>
        <begin position="597"/>
        <end position="607"/>
    </location>
</feature>
<dbReference type="SUPFAM" id="SSF46565">
    <property type="entry name" value="Chaperone J-domain"/>
    <property type="match status" value="1"/>
</dbReference>
<feature type="compositionally biased region" description="Basic residues" evidence="1">
    <location>
        <begin position="497"/>
        <end position="506"/>
    </location>
</feature>
<dbReference type="VEuPathDB" id="FungiDB:SI65_00997"/>
<dbReference type="GO" id="GO:0005737">
    <property type="term" value="C:cytoplasm"/>
    <property type="evidence" value="ECO:0007669"/>
    <property type="project" value="TreeGrafter"/>
</dbReference>
<feature type="compositionally biased region" description="Low complexity" evidence="1">
    <location>
        <begin position="371"/>
        <end position="408"/>
    </location>
</feature>
<dbReference type="PROSITE" id="PS00636">
    <property type="entry name" value="DNAJ_1"/>
    <property type="match status" value="1"/>
</dbReference>
<proteinExistence type="predicted"/>
<feature type="region of interest" description="Disordered" evidence="1">
    <location>
        <begin position="116"/>
        <end position="607"/>
    </location>
</feature>
<dbReference type="PANTHER" id="PTHR44144:SF1">
    <property type="entry name" value="DNAJ HOMOLOG SUBFAMILY C MEMBER 9"/>
    <property type="match status" value="1"/>
</dbReference>
<dbReference type="AlphaFoldDB" id="A0A1E3BR41"/>
<gene>
    <name evidence="3" type="ORF">SI65_00997</name>
</gene>
<dbReference type="Pfam" id="PF00226">
    <property type="entry name" value="DnaJ"/>
    <property type="match status" value="1"/>
</dbReference>
<feature type="region of interest" description="Disordered" evidence="1">
    <location>
        <begin position="79"/>
        <end position="100"/>
    </location>
</feature>